<evidence type="ECO:0000256" key="1">
    <source>
        <dbReference type="SAM" id="Phobius"/>
    </source>
</evidence>
<comment type="caution">
    <text evidence="2">The sequence shown here is derived from an EMBL/GenBank/DDBJ whole genome shotgun (WGS) entry which is preliminary data.</text>
</comment>
<keyword evidence="1" id="KW-0812">Transmembrane</keyword>
<evidence type="ECO:0000313" key="3">
    <source>
        <dbReference type="Proteomes" id="UP001305647"/>
    </source>
</evidence>
<reference evidence="2" key="2">
    <citation type="submission" date="2023-05" db="EMBL/GenBank/DDBJ databases">
        <authorList>
            <consortium name="Lawrence Berkeley National Laboratory"/>
            <person name="Steindorff A."/>
            <person name="Hensen N."/>
            <person name="Bonometti L."/>
            <person name="Westerberg I."/>
            <person name="Brannstrom I.O."/>
            <person name="Guillou S."/>
            <person name="Cros-Aarteil S."/>
            <person name="Calhoun S."/>
            <person name="Haridas S."/>
            <person name="Kuo A."/>
            <person name="Mondo S."/>
            <person name="Pangilinan J."/>
            <person name="Riley R."/>
            <person name="Labutti K."/>
            <person name="Andreopoulos B."/>
            <person name="Lipzen A."/>
            <person name="Chen C."/>
            <person name="Yanf M."/>
            <person name="Daum C."/>
            <person name="Ng V."/>
            <person name="Clum A."/>
            <person name="Ohm R."/>
            <person name="Martin F."/>
            <person name="Silar P."/>
            <person name="Natvig D."/>
            <person name="Lalanne C."/>
            <person name="Gautier V."/>
            <person name="Ament-Velasquez S.L."/>
            <person name="Kruys A."/>
            <person name="Hutchinson M.I."/>
            <person name="Powell A.J."/>
            <person name="Barry K."/>
            <person name="Miller A.N."/>
            <person name="Grigoriev I.V."/>
            <person name="Debuchy R."/>
            <person name="Gladieux P."/>
            <person name="Thoren M.H."/>
            <person name="Johannesson H."/>
        </authorList>
    </citation>
    <scope>NUCLEOTIDE SEQUENCE</scope>
    <source>
        <strain evidence="2">CBS 757.83</strain>
    </source>
</reference>
<protein>
    <submittedName>
        <fullName evidence="2">Uncharacterized protein</fullName>
    </submittedName>
</protein>
<feature type="transmembrane region" description="Helical" evidence="1">
    <location>
        <begin position="143"/>
        <end position="164"/>
    </location>
</feature>
<keyword evidence="1" id="KW-1133">Transmembrane helix</keyword>
<reference evidence="2" key="1">
    <citation type="journal article" date="2023" name="Mol. Phylogenet. Evol.">
        <title>Genome-scale phylogeny and comparative genomics of the fungal order Sordariales.</title>
        <authorList>
            <person name="Hensen N."/>
            <person name="Bonometti L."/>
            <person name="Westerberg I."/>
            <person name="Brannstrom I.O."/>
            <person name="Guillou S."/>
            <person name="Cros-Aarteil S."/>
            <person name="Calhoun S."/>
            <person name="Haridas S."/>
            <person name="Kuo A."/>
            <person name="Mondo S."/>
            <person name="Pangilinan J."/>
            <person name="Riley R."/>
            <person name="LaButti K."/>
            <person name="Andreopoulos B."/>
            <person name="Lipzen A."/>
            <person name="Chen C."/>
            <person name="Yan M."/>
            <person name="Daum C."/>
            <person name="Ng V."/>
            <person name="Clum A."/>
            <person name="Steindorff A."/>
            <person name="Ohm R.A."/>
            <person name="Martin F."/>
            <person name="Silar P."/>
            <person name="Natvig D.O."/>
            <person name="Lalanne C."/>
            <person name="Gautier V."/>
            <person name="Ament-Velasquez S.L."/>
            <person name="Kruys A."/>
            <person name="Hutchinson M.I."/>
            <person name="Powell A.J."/>
            <person name="Barry K."/>
            <person name="Miller A.N."/>
            <person name="Grigoriev I.V."/>
            <person name="Debuchy R."/>
            <person name="Gladieux P."/>
            <person name="Hiltunen Thoren M."/>
            <person name="Johannesson H."/>
        </authorList>
    </citation>
    <scope>NUCLEOTIDE SEQUENCE</scope>
    <source>
        <strain evidence="2">CBS 757.83</strain>
    </source>
</reference>
<dbReference type="AlphaFoldDB" id="A0AAN6Q9I6"/>
<name>A0AAN6Q9I6_9PEZI</name>
<dbReference type="EMBL" id="MU863624">
    <property type="protein sequence ID" value="KAK4106080.1"/>
    <property type="molecule type" value="Genomic_DNA"/>
</dbReference>
<organism evidence="2 3">
    <name type="scientific">Parathielavia hyrcaniae</name>
    <dbReference type="NCBI Taxonomy" id="113614"/>
    <lineage>
        <taxon>Eukaryota</taxon>
        <taxon>Fungi</taxon>
        <taxon>Dikarya</taxon>
        <taxon>Ascomycota</taxon>
        <taxon>Pezizomycotina</taxon>
        <taxon>Sordariomycetes</taxon>
        <taxon>Sordariomycetidae</taxon>
        <taxon>Sordariales</taxon>
        <taxon>Chaetomiaceae</taxon>
        <taxon>Parathielavia</taxon>
    </lineage>
</organism>
<dbReference type="Proteomes" id="UP001305647">
    <property type="component" value="Unassembled WGS sequence"/>
</dbReference>
<feature type="transmembrane region" description="Helical" evidence="1">
    <location>
        <begin position="22"/>
        <end position="44"/>
    </location>
</feature>
<gene>
    <name evidence="2" type="ORF">N658DRAFT_6313</name>
</gene>
<keyword evidence="1" id="KW-0472">Membrane</keyword>
<feature type="transmembrane region" description="Helical" evidence="1">
    <location>
        <begin position="99"/>
        <end position="123"/>
    </location>
</feature>
<proteinExistence type="predicted"/>
<accession>A0AAN6Q9I6</accession>
<sequence length="177" mass="19526">MTTVSPPPHQLSSLARFAGQQAVLWFFFLLLVGVWVTLMVTIMMKCLGYSTLGMNGSGKAGGRGFSHTRAPHGWTAGHLEQWSMHSSAGVIRVRCSAGFWAVGVIVCVMFLIISFSPSSFFWVVLDYARKLEGVGFTTNLRCLFWSLLSGAVGFWLGFFTAGWMDGHLHLVRRDGDN</sequence>
<keyword evidence="3" id="KW-1185">Reference proteome</keyword>
<evidence type="ECO:0000313" key="2">
    <source>
        <dbReference type="EMBL" id="KAK4106080.1"/>
    </source>
</evidence>